<sequence>MSSHPELSALILAGGEARRMGGQDKGLIELAGRPLIAWVLKRIAPQVDEVVISANRHRDIYAGLGHPVIADGHPDYRGPMAGIAAAGARAAGEWLLVVPCDTPFLPADLAQRLLDHARQTGCRLVRAADPGQTHYTSFLFHRDLLPDLAAHVANGRLKLQAWQAEHAAETLTFADAGAFLNLNTPDELAEAEQRLRKAP</sequence>
<dbReference type="InterPro" id="IPR025877">
    <property type="entry name" value="MobA-like_NTP_Trfase"/>
</dbReference>
<dbReference type="GO" id="GO:0005525">
    <property type="term" value="F:GTP binding"/>
    <property type="evidence" value="ECO:0007669"/>
    <property type="project" value="UniProtKB-UniRule"/>
</dbReference>
<evidence type="ECO:0000259" key="9">
    <source>
        <dbReference type="Pfam" id="PF12804"/>
    </source>
</evidence>
<keyword evidence="10" id="KW-0548">Nucleotidyltransferase</keyword>
<dbReference type="AlphaFoldDB" id="A0A4R3K0K2"/>
<comment type="subcellular location">
    <subcellularLocation>
        <location evidence="8">Cytoplasm</location>
    </subcellularLocation>
</comment>
<dbReference type="Gene3D" id="3.90.550.10">
    <property type="entry name" value="Spore Coat Polysaccharide Biosynthesis Protein SpsA, Chain A"/>
    <property type="match status" value="1"/>
</dbReference>
<proteinExistence type="inferred from homology"/>
<feature type="domain" description="MobA-like NTP transferase" evidence="9">
    <location>
        <begin position="9"/>
        <end position="165"/>
    </location>
</feature>
<dbReference type="OrthoDB" id="9788394at2"/>
<evidence type="ECO:0000313" key="10">
    <source>
        <dbReference type="EMBL" id="TCS73285.1"/>
    </source>
</evidence>
<evidence type="ECO:0000256" key="4">
    <source>
        <dbReference type="ARBA" id="ARBA00022741"/>
    </source>
</evidence>
<feature type="binding site" evidence="8">
    <location>
        <position position="25"/>
    </location>
    <ligand>
        <name>GTP</name>
        <dbReference type="ChEBI" id="CHEBI:37565"/>
    </ligand>
</feature>
<dbReference type="SUPFAM" id="SSF53448">
    <property type="entry name" value="Nucleotide-diphospho-sugar transferases"/>
    <property type="match status" value="1"/>
</dbReference>
<keyword evidence="5 8" id="KW-0460">Magnesium</keyword>
<dbReference type="PANTHER" id="PTHR19136">
    <property type="entry name" value="MOLYBDENUM COFACTOR GUANYLYLTRANSFERASE"/>
    <property type="match status" value="1"/>
</dbReference>
<gene>
    <name evidence="8" type="primary">mobA</name>
    <name evidence="10" type="ORF">EDC61_10253</name>
</gene>
<dbReference type="RefSeq" id="WP_126458405.1">
    <property type="nucleotide sequence ID" value="NZ_AP018721.1"/>
</dbReference>
<name>A0A4R3K0K2_9PROT</name>
<protein>
    <recommendedName>
        <fullName evidence="8">Molybdenum cofactor guanylyltransferase</fullName>
        <shortName evidence="8">MoCo guanylyltransferase</shortName>
        <ecNumber evidence="8">2.7.7.77</ecNumber>
    </recommendedName>
    <alternativeName>
        <fullName evidence="8">GTP:molybdopterin guanylyltransferase</fullName>
    </alternativeName>
    <alternativeName>
        <fullName evidence="8">Mo-MPT guanylyltransferase</fullName>
    </alternativeName>
    <alternativeName>
        <fullName evidence="8">Molybdopterin guanylyltransferase</fullName>
    </alternativeName>
    <alternativeName>
        <fullName evidence="8">Molybdopterin-guanine dinucleotide synthase</fullName>
        <shortName evidence="8">MGD synthase</shortName>
    </alternativeName>
</protein>
<evidence type="ECO:0000256" key="6">
    <source>
        <dbReference type="ARBA" id="ARBA00023134"/>
    </source>
</evidence>
<feature type="binding site" evidence="8">
    <location>
        <position position="71"/>
    </location>
    <ligand>
        <name>GTP</name>
        <dbReference type="ChEBI" id="CHEBI:37565"/>
    </ligand>
</feature>
<organism evidence="10 11">
    <name type="scientific">Sulfuritortus calidifontis</name>
    <dbReference type="NCBI Taxonomy" id="1914471"/>
    <lineage>
        <taxon>Bacteria</taxon>
        <taxon>Pseudomonadati</taxon>
        <taxon>Pseudomonadota</taxon>
        <taxon>Betaproteobacteria</taxon>
        <taxon>Nitrosomonadales</taxon>
        <taxon>Thiobacillaceae</taxon>
        <taxon>Sulfuritortus</taxon>
    </lineage>
</organism>
<evidence type="ECO:0000256" key="3">
    <source>
        <dbReference type="ARBA" id="ARBA00022723"/>
    </source>
</evidence>
<comment type="catalytic activity">
    <reaction evidence="8">
        <text>Mo-molybdopterin + GTP + H(+) = Mo-molybdopterin guanine dinucleotide + diphosphate</text>
        <dbReference type="Rhea" id="RHEA:34243"/>
        <dbReference type="ChEBI" id="CHEBI:15378"/>
        <dbReference type="ChEBI" id="CHEBI:33019"/>
        <dbReference type="ChEBI" id="CHEBI:37565"/>
        <dbReference type="ChEBI" id="CHEBI:71302"/>
        <dbReference type="ChEBI" id="CHEBI:71310"/>
        <dbReference type="EC" id="2.7.7.77"/>
    </reaction>
</comment>
<feature type="binding site" evidence="8">
    <location>
        <begin position="12"/>
        <end position="14"/>
    </location>
    <ligand>
        <name>GTP</name>
        <dbReference type="ChEBI" id="CHEBI:37565"/>
    </ligand>
</feature>
<comment type="caution">
    <text evidence="10">The sequence shown here is derived from an EMBL/GenBank/DDBJ whole genome shotgun (WGS) entry which is preliminary data.</text>
</comment>
<dbReference type="GO" id="GO:0061603">
    <property type="term" value="F:molybdenum cofactor guanylyltransferase activity"/>
    <property type="evidence" value="ECO:0007669"/>
    <property type="project" value="UniProtKB-EC"/>
</dbReference>
<dbReference type="GO" id="GO:0046872">
    <property type="term" value="F:metal ion binding"/>
    <property type="evidence" value="ECO:0007669"/>
    <property type="project" value="UniProtKB-KW"/>
</dbReference>
<comment type="similarity">
    <text evidence="8">Belongs to the MobA family.</text>
</comment>
<feature type="binding site" evidence="8">
    <location>
        <position position="101"/>
    </location>
    <ligand>
        <name>Mg(2+)</name>
        <dbReference type="ChEBI" id="CHEBI:18420"/>
    </ligand>
</feature>
<dbReference type="EMBL" id="SLZY01000002">
    <property type="protein sequence ID" value="TCS73285.1"/>
    <property type="molecule type" value="Genomic_DNA"/>
</dbReference>
<keyword evidence="4 8" id="KW-0547">Nucleotide-binding</keyword>
<comment type="cofactor">
    <cofactor evidence="8">
        <name>Mg(2+)</name>
        <dbReference type="ChEBI" id="CHEBI:18420"/>
    </cofactor>
</comment>
<accession>A0A4R3K0K2</accession>
<dbReference type="Proteomes" id="UP000295135">
    <property type="component" value="Unassembled WGS sequence"/>
</dbReference>
<dbReference type="Pfam" id="PF12804">
    <property type="entry name" value="NTP_transf_3"/>
    <property type="match status" value="1"/>
</dbReference>
<keyword evidence="3 8" id="KW-0479">Metal-binding</keyword>
<dbReference type="EC" id="2.7.7.77" evidence="8"/>
<evidence type="ECO:0000256" key="7">
    <source>
        <dbReference type="ARBA" id="ARBA00023150"/>
    </source>
</evidence>
<comment type="function">
    <text evidence="8">Transfers a GMP moiety from GTP to Mo-molybdopterin (Mo-MPT) cofactor (Moco or molybdenum cofactor) to form Mo-molybdopterin guanine dinucleotide (Mo-MGD) cofactor.</text>
</comment>
<comment type="subunit">
    <text evidence="8">Monomer.</text>
</comment>
<keyword evidence="1 8" id="KW-0963">Cytoplasm</keyword>
<evidence type="ECO:0000256" key="8">
    <source>
        <dbReference type="HAMAP-Rule" id="MF_00316"/>
    </source>
</evidence>
<dbReference type="InterPro" id="IPR013482">
    <property type="entry name" value="Molybde_CF_guanTrfase"/>
</dbReference>
<evidence type="ECO:0000256" key="2">
    <source>
        <dbReference type="ARBA" id="ARBA00022679"/>
    </source>
</evidence>
<feature type="binding site" evidence="8">
    <location>
        <position position="101"/>
    </location>
    <ligand>
        <name>GTP</name>
        <dbReference type="ChEBI" id="CHEBI:37565"/>
    </ligand>
</feature>
<keyword evidence="2 8" id="KW-0808">Transferase</keyword>
<keyword evidence="7 8" id="KW-0501">Molybdenum cofactor biosynthesis</keyword>
<comment type="domain">
    <text evidence="8">The N-terminal domain determines nucleotide recognition and specific binding, while the C-terminal domain determines the specific binding to the target protein.</text>
</comment>
<evidence type="ECO:0000256" key="5">
    <source>
        <dbReference type="ARBA" id="ARBA00022842"/>
    </source>
</evidence>
<reference evidence="10 11" key="1">
    <citation type="submission" date="2019-03" db="EMBL/GenBank/DDBJ databases">
        <title>Genomic Encyclopedia of Type Strains, Phase IV (KMG-IV): sequencing the most valuable type-strain genomes for metagenomic binning, comparative biology and taxonomic classification.</title>
        <authorList>
            <person name="Goeker M."/>
        </authorList>
    </citation>
    <scope>NUCLEOTIDE SEQUENCE [LARGE SCALE GENOMIC DNA]</scope>
    <source>
        <strain evidence="10 11">DSM 103923</strain>
    </source>
</reference>
<evidence type="ECO:0000256" key="1">
    <source>
        <dbReference type="ARBA" id="ARBA00022490"/>
    </source>
</evidence>
<keyword evidence="6 8" id="KW-0342">GTP-binding</keyword>
<dbReference type="GO" id="GO:0005737">
    <property type="term" value="C:cytoplasm"/>
    <property type="evidence" value="ECO:0007669"/>
    <property type="project" value="UniProtKB-SubCell"/>
</dbReference>
<dbReference type="InterPro" id="IPR029044">
    <property type="entry name" value="Nucleotide-diphossugar_trans"/>
</dbReference>
<dbReference type="PANTHER" id="PTHR19136:SF81">
    <property type="entry name" value="MOLYBDENUM COFACTOR GUANYLYLTRANSFERASE"/>
    <property type="match status" value="1"/>
</dbReference>
<dbReference type="CDD" id="cd02503">
    <property type="entry name" value="MobA"/>
    <property type="match status" value="1"/>
</dbReference>
<keyword evidence="11" id="KW-1185">Reference proteome</keyword>
<dbReference type="HAMAP" id="MF_00316">
    <property type="entry name" value="MobA"/>
    <property type="match status" value="1"/>
</dbReference>
<comment type="caution">
    <text evidence="8">Lacks conserved residue(s) required for the propagation of feature annotation.</text>
</comment>
<evidence type="ECO:0000313" key="11">
    <source>
        <dbReference type="Proteomes" id="UP000295135"/>
    </source>
</evidence>
<dbReference type="GO" id="GO:1902758">
    <property type="term" value="P:bis(molybdopterin guanine dinucleotide)molybdenum biosynthetic process"/>
    <property type="evidence" value="ECO:0007669"/>
    <property type="project" value="TreeGrafter"/>
</dbReference>
<dbReference type="NCBIfam" id="TIGR02665">
    <property type="entry name" value="molyb_mobA"/>
    <property type="match status" value="1"/>
</dbReference>